<dbReference type="Pfam" id="PF13279">
    <property type="entry name" value="4HBT_2"/>
    <property type="match status" value="1"/>
</dbReference>
<dbReference type="InterPro" id="IPR050563">
    <property type="entry name" value="4-hydroxybenzoyl-CoA_TE"/>
</dbReference>
<keyword evidence="4" id="KW-1185">Reference proteome</keyword>
<sequence length="199" mass="22126">MNFITSNLEATTSLQATFCCRLERTRYSQLDIKSPTLQCTMAAQQELKKRTRADYPYILEYRTRWADNDMYQHMNNSIYNFLYDSVVNAYLIEHCGLEPSSSPQHGVVVHSHSDYFASIGFPAVAELALRVNSLGRSSVTYEIGLFEKGVGPVKAVGEFTHVFVERSTGRPAAAGMNARTRGGLERIRAATESGGASKL</sequence>
<accession>A0A9P8VFQ9</accession>
<dbReference type="PANTHER" id="PTHR31793:SF27">
    <property type="entry name" value="NOVEL THIOESTERASE SUPERFAMILY DOMAIN AND SAPOSIN A-TYPE DOMAIN CONTAINING PROTEIN (0610012H03RIK)"/>
    <property type="match status" value="1"/>
</dbReference>
<dbReference type="Gene3D" id="3.10.129.10">
    <property type="entry name" value="Hotdog Thioesterase"/>
    <property type="match status" value="1"/>
</dbReference>
<dbReference type="InterPro" id="IPR029069">
    <property type="entry name" value="HotDog_dom_sf"/>
</dbReference>
<protein>
    <submittedName>
        <fullName evidence="3">HotDog domain-containing protein</fullName>
    </submittedName>
</protein>
<dbReference type="EMBL" id="JAGSXJ010000006">
    <property type="protein sequence ID" value="KAH6690306.1"/>
    <property type="molecule type" value="Genomic_DNA"/>
</dbReference>
<dbReference type="CDD" id="cd00586">
    <property type="entry name" value="4HBT"/>
    <property type="match status" value="1"/>
</dbReference>
<feature type="non-terminal residue" evidence="3">
    <location>
        <position position="1"/>
    </location>
</feature>
<evidence type="ECO:0000313" key="3">
    <source>
        <dbReference type="EMBL" id="KAH6690306.1"/>
    </source>
</evidence>
<dbReference type="GO" id="GO:0047617">
    <property type="term" value="F:fatty acyl-CoA hydrolase activity"/>
    <property type="evidence" value="ECO:0007669"/>
    <property type="project" value="TreeGrafter"/>
</dbReference>
<dbReference type="PANTHER" id="PTHR31793">
    <property type="entry name" value="4-HYDROXYBENZOYL-COA THIOESTERASE FAMILY MEMBER"/>
    <property type="match status" value="1"/>
</dbReference>
<name>A0A9P8VFQ9_9PEZI</name>
<reference evidence="3" key="1">
    <citation type="journal article" date="2021" name="Nat. Commun.">
        <title>Genetic determinants of endophytism in the Arabidopsis root mycobiome.</title>
        <authorList>
            <person name="Mesny F."/>
            <person name="Miyauchi S."/>
            <person name="Thiergart T."/>
            <person name="Pickel B."/>
            <person name="Atanasova L."/>
            <person name="Karlsson M."/>
            <person name="Huettel B."/>
            <person name="Barry K.W."/>
            <person name="Haridas S."/>
            <person name="Chen C."/>
            <person name="Bauer D."/>
            <person name="Andreopoulos W."/>
            <person name="Pangilinan J."/>
            <person name="LaButti K."/>
            <person name="Riley R."/>
            <person name="Lipzen A."/>
            <person name="Clum A."/>
            <person name="Drula E."/>
            <person name="Henrissat B."/>
            <person name="Kohler A."/>
            <person name="Grigoriev I.V."/>
            <person name="Martin F.M."/>
            <person name="Hacquard S."/>
        </authorList>
    </citation>
    <scope>NUCLEOTIDE SEQUENCE</scope>
    <source>
        <strain evidence="3">MPI-SDFR-AT-0117</strain>
    </source>
</reference>
<evidence type="ECO:0000313" key="4">
    <source>
        <dbReference type="Proteomes" id="UP000770015"/>
    </source>
</evidence>
<organism evidence="3 4">
    <name type="scientific">Plectosphaerella plurivora</name>
    <dbReference type="NCBI Taxonomy" id="936078"/>
    <lineage>
        <taxon>Eukaryota</taxon>
        <taxon>Fungi</taxon>
        <taxon>Dikarya</taxon>
        <taxon>Ascomycota</taxon>
        <taxon>Pezizomycotina</taxon>
        <taxon>Sordariomycetes</taxon>
        <taxon>Hypocreomycetidae</taxon>
        <taxon>Glomerellales</taxon>
        <taxon>Plectosphaerellaceae</taxon>
        <taxon>Plectosphaerella</taxon>
    </lineage>
</organism>
<evidence type="ECO:0000256" key="2">
    <source>
        <dbReference type="ARBA" id="ARBA00022801"/>
    </source>
</evidence>
<dbReference type="AlphaFoldDB" id="A0A9P8VFQ9"/>
<evidence type="ECO:0000256" key="1">
    <source>
        <dbReference type="ARBA" id="ARBA00005953"/>
    </source>
</evidence>
<gene>
    <name evidence="3" type="ORF">F5X68DRAFT_202649</name>
</gene>
<keyword evidence="2" id="KW-0378">Hydrolase</keyword>
<comment type="similarity">
    <text evidence="1">Belongs to the 4-hydroxybenzoyl-CoA thioesterase family.</text>
</comment>
<proteinExistence type="inferred from homology"/>
<dbReference type="SUPFAM" id="SSF54637">
    <property type="entry name" value="Thioesterase/thiol ester dehydrase-isomerase"/>
    <property type="match status" value="1"/>
</dbReference>
<dbReference type="Proteomes" id="UP000770015">
    <property type="component" value="Unassembled WGS sequence"/>
</dbReference>
<dbReference type="FunFam" id="3.10.129.10:FF:000104">
    <property type="entry name" value="Thioesterase family protein (AFU_orthologue AFUA_2G16350)"/>
    <property type="match status" value="1"/>
</dbReference>
<comment type="caution">
    <text evidence="3">The sequence shown here is derived from an EMBL/GenBank/DDBJ whole genome shotgun (WGS) entry which is preliminary data.</text>
</comment>
<dbReference type="OrthoDB" id="2420454at2759"/>